<organism evidence="3 4">
    <name type="scientific">Roseateles depolymerans</name>
    <dbReference type="NCBI Taxonomy" id="76731"/>
    <lineage>
        <taxon>Bacteria</taxon>
        <taxon>Pseudomonadati</taxon>
        <taxon>Pseudomonadota</taxon>
        <taxon>Betaproteobacteria</taxon>
        <taxon>Burkholderiales</taxon>
        <taxon>Sphaerotilaceae</taxon>
        <taxon>Roseateles</taxon>
    </lineage>
</organism>
<dbReference type="Pfam" id="PF00583">
    <property type="entry name" value="Acetyltransf_1"/>
    <property type="match status" value="1"/>
</dbReference>
<dbReference type="PROSITE" id="PS51186">
    <property type="entry name" value="GNAT"/>
    <property type="match status" value="1"/>
</dbReference>
<sequence length="275" mass="29904">MPDRKTASPPPPEAAAQAWDELAGFGPDPLAPSAPPPPAAAVEHDEARAPAPAETGARAALKRLAGWVPIRSLGRRHRHRILDHLLGLSARDRYLRFGYPASDEQVRNYVQGISFERDEVLGVFNRRLQLIALAHLAYEAIPARGSRDAMAEFGVSVQPGARGRGLGRRLFDAAALHARNRGVDTMFIHALSENRPMLAIAAGAGATVERDGGESEAWLRLPPETVSSQVEQVLERHLGEIDFQFKRHAQALSQFVDGVAEIKSRFDASGRAAKE</sequence>
<accession>A0A2W5E2U1</accession>
<keyword evidence="3" id="KW-0808">Transferase</keyword>
<dbReference type="Proteomes" id="UP000249633">
    <property type="component" value="Unassembled WGS sequence"/>
</dbReference>
<feature type="region of interest" description="Disordered" evidence="1">
    <location>
        <begin position="1"/>
        <end position="55"/>
    </location>
</feature>
<proteinExistence type="predicted"/>
<dbReference type="InterPro" id="IPR016181">
    <property type="entry name" value="Acyl_CoA_acyltransferase"/>
</dbReference>
<reference evidence="3 4" key="1">
    <citation type="submission" date="2017-08" db="EMBL/GenBank/DDBJ databases">
        <title>Infants hospitalized years apart are colonized by the same room-sourced microbial strains.</title>
        <authorList>
            <person name="Brooks B."/>
            <person name="Olm M.R."/>
            <person name="Firek B.A."/>
            <person name="Baker R."/>
            <person name="Thomas B.C."/>
            <person name="Morowitz M.J."/>
            <person name="Banfield J.F."/>
        </authorList>
    </citation>
    <scope>NUCLEOTIDE SEQUENCE [LARGE SCALE GENOMIC DNA]</scope>
    <source>
        <strain evidence="3">S2_012_000_R2_81</strain>
    </source>
</reference>
<name>A0A2W5E2U1_9BURK</name>
<protein>
    <submittedName>
        <fullName evidence="3">GNAT family N-acetyltransferase</fullName>
    </submittedName>
</protein>
<evidence type="ECO:0000313" key="4">
    <source>
        <dbReference type="Proteomes" id="UP000249633"/>
    </source>
</evidence>
<dbReference type="EMBL" id="QFOD01000002">
    <property type="protein sequence ID" value="PZP35767.1"/>
    <property type="molecule type" value="Genomic_DNA"/>
</dbReference>
<evidence type="ECO:0000259" key="2">
    <source>
        <dbReference type="PROSITE" id="PS51186"/>
    </source>
</evidence>
<dbReference type="Gene3D" id="3.40.630.30">
    <property type="match status" value="1"/>
</dbReference>
<feature type="compositionally biased region" description="Pro residues" evidence="1">
    <location>
        <begin position="29"/>
        <end position="39"/>
    </location>
</feature>
<dbReference type="SUPFAM" id="SSF55729">
    <property type="entry name" value="Acyl-CoA N-acyltransferases (Nat)"/>
    <property type="match status" value="1"/>
</dbReference>
<dbReference type="AlphaFoldDB" id="A0A2W5E2U1"/>
<feature type="domain" description="N-acetyltransferase" evidence="2">
    <location>
        <begin position="68"/>
        <end position="224"/>
    </location>
</feature>
<evidence type="ECO:0000313" key="3">
    <source>
        <dbReference type="EMBL" id="PZP35767.1"/>
    </source>
</evidence>
<dbReference type="GO" id="GO:0016747">
    <property type="term" value="F:acyltransferase activity, transferring groups other than amino-acyl groups"/>
    <property type="evidence" value="ECO:0007669"/>
    <property type="project" value="InterPro"/>
</dbReference>
<dbReference type="InterPro" id="IPR000182">
    <property type="entry name" value="GNAT_dom"/>
</dbReference>
<evidence type="ECO:0000256" key="1">
    <source>
        <dbReference type="SAM" id="MobiDB-lite"/>
    </source>
</evidence>
<comment type="caution">
    <text evidence="3">The sequence shown here is derived from an EMBL/GenBank/DDBJ whole genome shotgun (WGS) entry which is preliminary data.</text>
</comment>
<gene>
    <name evidence="3" type="ORF">DI603_03100</name>
</gene>